<protein>
    <recommendedName>
        <fullName evidence="1">PEP-utilising enzyme C-terminal domain-containing protein</fullName>
    </recommendedName>
</protein>
<name>A0A382QRH2_9ZZZZ</name>
<reference evidence="2" key="1">
    <citation type="submission" date="2018-05" db="EMBL/GenBank/DDBJ databases">
        <authorList>
            <person name="Lanie J.A."/>
            <person name="Ng W.-L."/>
            <person name="Kazmierczak K.M."/>
            <person name="Andrzejewski T.M."/>
            <person name="Davidsen T.M."/>
            <person name="Wayne K.J."/>
            <person name="Tettelin H."/>
            <person name="Glass J.I."/>
            <person name="Rusch D."/>
            <person name="Podicherti R."/>
            <person name="Tsui H.-C.T."/>
            <person name="Winkler M.E."/>
        </authorList>
    </citation>
    <scope>NUCLEOTIDE SEQUENCE</scope>
</reference>
<dbReference type="Gene3D" id="3.20.20.60">
    <property type="entry name" value="Phosphoenolpyruvate-binding domains"/>
    <property type="match status" value="1"/>
</dbReference>
<gene>
    <name evidence="2" type="ORF">METZ01_LOCUS340372</name>
</gene>
<dbReference type="PANTHER" id="PTHR22931:SF9">
    <property type="entry name" value="PYRUVATE, PHOSPHATE DIKINASE 1, CHLOROPLASTIC"/>
    <property type="match status" value="1"/>
</dbReference>
<sequence length="74" mass="8122">SIDERGVGELIKIATERGRMQKKSLKLGICGEHGGDPASIEFCEKAKLNYVSCSPYRVPIARLAAAQAYLKKKK</sequence>
<proteinExistence type="predicted"/>
<dbReference type="InterPro" id="IPR010121">
    <property type="entry name" value="Pyruvate_phosphate_dikinase"/>
</dbReference>
<dbReference type="PANTHER" id="PTHR22931">
    <property type="entry name" value="PHOSPHOENOLPYRUVATE DIKINASE-RELATED"/>
    <property type="match status" value="1"/>
</dbReference>
<dbReference type="InterPro" id="IPR000121">
    <property type="entry name" value="PEP_util_C"/>
</dbReference>
<evidence type="ECO:0000259" key="1">
    <source>
        <dbReference type="Pfam" id="PF02896"/>
    </source>
</evidence>
<dbReference type="Pfam" id="PF02896">
    <property type="entry name" value="PEP-utilizers_C"/>
    <property type="match status" value="1"/>
</dbReference>
<accession>A0A382QRH2</accession>
<dbReference type="InterPro" id="IPR040442">
    <property type="entry name" value="Pyrv_kinase-like_dom_sf"/>
</dbReference>
<organism evidence="2">
    <name type="scientific">marine metagenome</name>
    <dbReference type="NCBI Taxonomy" id="408172"/>
    <lineage>
        <taxon>unclassified sequences</taxon>
        <taxon>metagenomes</taxon>
        <taxon>ecological metagenomes</taxon>
    </lineage>
</organism>
<evidence type="ECO:0000313" key="2">
    <source>
        <dbReference type="EMBL" id="SVC87518.1"/>
    </source>
</evidence>
<dbReference type="AlphaFoldDB" id="A0A382QRH2"/>
<dbReference type="SUPFAM" id="SSF51621">
    <property type="entry name" value="Phosphoenolpyruvate/pyruvate domain"/>
    <property type="match status" value="1"/>
</dbReference>
<dbReference type="GO" id="GO:0050242">
    <property type="term" value="F:pyruvate, phosphate dikinase activity"/>
    <property type="evidence" value="ECO:0007669"/>
    <property type="project" value="InterPro"/>
</dbReference>
<feature type="non-terminal residue" evidence="2">
    <location>
        <position position="1"/>
    </location>
</feature>
<dbReference type="InterPro" id="IPR015813">
    <property type="entry name" value="Pyrv/PenolPyrv_kinase-like_dom"/>
</dbReference>
<feature type="domain" description="PEP-utilising enzyme C-terminal" evidence="1">
    <location>
        <begin position="4"/>
        <end position="68"/>
    </location>
</feature>
<dbReference type="EMBL" id="UINC01116047">
    <property type="protein sequence ID" value="SVC87518.1"/>
    <property type="molecule type" value="Genomic_DNA"/>
</dbReference>